<reference evidence="10" key="1">
    <citation type="submission" date="2022-01" db="EMBL/GenBank/DDBJ databases">
        <title>Lysobacter chinensis sp. nov., a bacterium isolated from cow dung compost.</title>
        <authorList>
            <person name="Zhou L.Y."/>
        </authorList>
    </citation>
    <scope>NUCLEOTIDE SEQUENCE [LARGE SCALE GENOMIC DNA]</scope>
    <source>
        <strain evidence="10">TLK-CK17</strain>
    </source>
</reference>
<proteinExistence type="inferred from homology"/>
<reference evidence="9 10" key="2">
    <citation type="submission" date="2022-01" db="EMBL/GenBank/DDBJ databases">
        <title>Lysobacter chinensis sp. nov., a bacterium isolated from cow dung compost.</title>
        <authorList>
            <person name="Liu Y."/>
        </authorList>
    </citation>
    <scope>NUCLEOTIDE SEQUENCE [LARGE SCALE GENOMIC DNA]</scope>
    <source>
        <strain evidence="9 10">TLK-CK17</strain>
    </source>
</reference>
<dbReference type="PRINTS" id="PR00147">
    <property type="entry name" value="DNAPHOTLYASE"/>
</dbReference>
<dbReference type="InterPro" id="IPR036155">
    <property type="entry name" value="Crypto/Photolyase_N_sf"/>
</dbReference>
<dbReference type="InterPro" id="IPR002081">
    <property type="entry name" value="Cryptochrome/DNA_photolyase_1"/>
</dbReference>
<dbReference type="InterPro" id="IPR014729">
    <property type="entry name" value="Rossmann-like_a/b/a_fold"/>
</dbReference>
<evidence type="ECO:0000256" key="7">
    <source>
        <dbReference type="RuleBase" id="RU004182"/>
    </source>
</evidence>
<evidence type="ECO:0000313" key="10">
    <source>
        <dbReference type="Proteomes" id="UP001430796"/>
    </source>
</evidence>
<evidence type="ECO:0000313" key="9">
    <source>
        <dbReference type="EMBL" id="MCF7221982.1"/>
    </source>
</evidence>
<dbReference type="EMBL" id="JAKJPO010000004">
    <property type="protein sequence ID" value="MCF7221982.1"/>
    <property type="molecule type" value="Genomic_DNA"/>
</dbReference>
<keyword evidence="4 7" id="KW-0285">Flavoprotein</keyword>
<evidence type="ECO:0000259" key="8">
    <source>
        <dbReference type="PROSITE" id="PS51645"/>
    </source>
</evidence>
<dbReference type="PROSITE" id="PS00394">
    <property type="entry name" value="DNA_PHOTOLYASES_1_1"/>
    <property type="match status" value="1"/>
</dbReference>
<dbReference type="InterPro" id="IPR005101">
    <property type="entry name" value="Cryptochr/Photolyase_FAD-bd"/>
</dbReference>
<sequence length="463" mass="51996">MSRGIYWFRRDLRLADNPALERACRSHDELLLVYVDEARDAGVTAGRAWLRRSLDSLSADIARIGGRLHVLAGSAERVIPALAGAAGAEAVHVSALHEPAADARDLRMAQALARDGVAMRRSAGRLMTEPEMVLSKVSTPYRVFTPFLKAARPGWRHRPRAAPERLACFGLPSGMQRLQTSIAAPEPDWDRGFWEVWTPGERHAQQRLERFLERLDAYPGERDCPAVEATSRLSPHLHFGEISPARALEAAQRRGGPGADKFIAELGWREFAYYVLNHWPDSTTENFNPRFDGIDWRHDEAWLDAWRHGRTGVPLVDAGMRQLWHEGWMHNRVRMVVASYLTKHMGIHWSSGASWFMHTLVDADLANNTLGWQWVAGSGVDAAPYHRVFNPVAQSRRFDPAGAYLRRWLPELRRLDDSEIHAPWETGASPHGYPARPIVDLATGRAEALERLARAPKPATTTG</sequence>
<dbReference type="InterPro" id="IPR036134">
    <property type="entry name" value="Crypto/Photolyase_FAD-like_sf"/>
</dbReference>
<accession>A0ABS9HUD0</accession>
<dbReference type="Gene3D" id="1.10.579.10">
    <property type="entry name" value="DNA Cyclobutane Dipyrimidine Photolyase, subunit A, domain 3"/>
    <property type="match status" value="1"/>
</dbReference>
<evidence type="ECO:0000256" key="1">
    <source>
        <dbReference type="ARBA" id="ARBA00001932"/>
    </source>
</evidence>
<keyword evidence="5 7" id="KW-0274">FAD</keyword>
<name>A0ABS9HUD0_9GAMM</name>
<dbReference type="PANTHER" id="PTHR11455:SF9">
    <property type="entry name" value="CRYPTOCHROME CIRCADIAN CLOCK 5 ISOFORM X1"/>
    <property type="match status" value="1"/>
</dbReference>
<comment type="caution">
    <text evidence="9">The sequence shown here is derived from an EMBL/GenBank/DDBJ whole genome shotgun (WGS) entry which is preliminary data.</text>
</comment>
<keyword evidence="6 7" id="KW-0157">Chromophore</keyword>
<dbReference type="InterPro" id="IPR006050">
    <property type="entry name" value="DNA_photolyase_N"/>
</dbReference>
<feature type="domain" description="Photolyase/cryptochrome alpha/beta" evidence="8">
    <location>
        <begin position="2"/>
        <end position="127"/>
    </location>
</feature>
<evidence type="ECO:0000256" key="5">
    <source>
        <dbReference type="ARBA" id="ARBA00022827"/>
    </source>
</evidence>
<dbReference type="Pfam" id="PF00875">
    <property type="entry name" value="DNA_photolyase"/>
    <property type="match status" value="1"/>
</dbReference>
<evidence type="ECO:0000256" key="4">
    <source>
        <dbReference type="ARBA" id="ARBA00022630"/>
    </source>
</evidence>
<comment type="cofactor">
    <cofactor evidence="2">
        <name>FAD</name>
        <dbReference type="ChEBI" id="CHEBI:57692"/>
    </cofactor>
</comment>
<dbReference type="Pfam" id="PF03441">
    <property type="entry name" value="FAD_binding_7"/>
    <property type="match status" value="1"/>
</dbReference>
<reference evidence="9 10" key="3">
    <citation type="submission" date="2022-01" db="EMBL/GenBank/DDBJ databases">
        <authorList>
            <person name="Zhou L.Y."/>
        </authorList>
    </citation>
    <scope>NUCLEOTIDE SEQUENCE [LARGE SCALE GENOMIC DNA]</scope>
    <source>
        <strain evidence="9 10">TLK-CK17</strain>
    </source>
</reference>
<dbReference type="Proteomes" id="UP001430796">
    <property type="component" value="Unassembled WGS sequence"/>
</dbReference>
<dbReference type="SUPFAM" id="SSF52425">
    <property type="entry name" value="Cryptochrome/photolyase, N-terminal domain"/>
    <property type="match status" value="1"/>
</dbReference>
<gene>
    <name evidence="9" type="ORF">L3V18_09320</name>
</gene>
<dbReference type="SUPFAM" id="SSF48173">
    <property type="entry name" value="Cryptochrome/photolyase FAD-binding domain"/>
    <property type="match status" value="1"/>
</dbReference>
<dbReference type="Gene3D" id="3.40.50.620">
    <property type="entry name" value="HUPs"/>
    <property type="match status" value="1"/>
</dbReference>
<dbReference type="PROSITE" id="PS51645">
    <property type="entry name" value="PHR_CRY_ALPHA_BETA"/>
    <property type="match status" value="1"/>
</dbReference>
<evidence type="ECO:0000256" key="6">
    <source>
        <dbReference type="ARBA" id="ARBA00022991"/>
    </source>
</evidence>
<keyword evidence="10" id="KW-1185">Reference proteome</keyword>
<dbReference type="Gene3D" id="1.25.40.80">
    <property type="match status" value="1"/>
</dbReference>
<comment type="similarity">
    <text evidence="7">Belongs to the DNA photolyase family.</text>
</comment>
<dbReference type="RefSeq" id="WP_237054405.1">
    <property type="nucleotide sequence ID" value="NZ_JAKJPO010000004.1"/>
</dbReference>
<protein>
    <submittedName>
        <fullName evidence="9">DNA photolyase family protein</fullName>
    </submittedName>
</protein>
<evidence type="ECO:0000256" key="2">
    <source>
        <dbReference type="ARBA" id="ARBA00001974"/>
    </source>
</evidence>
<evidence type="ECO:0000256" key="3">
    <source>
        <dbReference type="ARBA" id="ARBA00005862"/>
    </source>
</evidence>
<dbReference type="InterPro" id="IPR018394">
    <property type="entry name" value="DNA_photolyase_1_CS_C"/>
</dbReference>
<organism evidence="9 10">
    <name type="scientific">Marilutibacter chinensis</name>
    <dbReference type="NCBI Taxonomy" id="2912247"/>
    <lineage>
        <taxon>Bacteria</taxon>
        <taxon>Pseudomonadati</taxon>
        <taxon>Pseudomonadota</taxon>
        <taxon>Gammaproteobacteria</taxon>
        <taxon>Lysobacterales</taxon>
        <taxon>Lysobacteraceae</taxon>
        <taxon>Marilutibacter</taxon>
    </lineage>
</organism>
<comment type="similarity">
    <text evidence="3">Belongs to the DNA photolyase class-1 family.</text>
</comment>
<dbReference type="PANTHER" id="PTHR11455">
    <property type="entry name" value="CRYPTOCHROME"/>
    <property type="match status" value="1"/>
</dbReference>
<comment type="cofactor">
    <cofactor evidence="1">
        <name>(6R)-5,10-methylene-5,6,7,8-tetrahydrofolate</name>
        <dbReference type="ChEBI" id="CHEBI:15636"/>
    </cofactor>
</comment>